<evidence type="ECO:0000313" key="2">
    <source>
        <dbReference type="Proteomes" id="UP000283433"/>
    </source>
</evidence>
<accession>A0A419SAP8</accession>
<comment type="caution">
    <text evidence="1">The sequence shown here is derived from an EMBL/GenBank/DDBJ whole genome shotgun (WGS) entry which is preliminary data.</text>
</comment>
<sequence>MANVKASEITEHDMYHIFKTFFSYHSPNSADNLAPLTSIGIKIAAKQFAAEAKFVNLCNHFNQMLIFYHQLPKNQSK</sequence>
<dbReference type="Proteomes" id="UP000283433">
    <property type="component" value="Unassembled WGS sequence"/>
</dbReference>
<proteinExistence type="predicted"/>
<name>A0A419SAP8_9SPHI</name>
<gene>
    <name evidence="1" type="ORF">BCY91_13090</name>
</gene>
<reference evidence="1 2" key="1">
    <citation type="submission" date="2016-07" db="EMBL/GenBank/DDBJ databases">
        <title>Genome of Pelobium manganitolerans.</title>
        <authorList>
            <person name="Wu S."/>
            <person name="Wang G."/>
        </authorList>
    </citation>
    <scope>NUCLEOTIDE SEQUENCE [LARGE SCALE GENOMIC DNA]</scope>
    <source>
        <strain evidence="1 2">YS-25</strain>
    </source>
</reference>
<keyword evidence="2" id="KW-1185">Reference proteome</keyword>
<organism evidence="1 2">
    <name type="scientific">Pelobium manganitolerans</name>
    <dbReference type="NCBI Taxonomy" id="1842495"/>
    <lineage>
        <taxon>Bacteria</taxon>
        <taxon>Pseudomonadati</taxon>
        <taxon>Bacteroidota</taxon>
        <taxon>Sphingobacteriia</taxon>
        <taxon>Sphingobacteriales</taxon>
        <taxon>Sphingobacteriaceae</taxon>
        <taxon>Pelobium</taxon>
    </lineage>
</organism>
<protein>
    <submittedName>
        <fullName evidence="1">Uncharacterized protein</fullName>
    </submittedName>
</protein>
<dbReference type="EMBL" id="MBTA01000002">
    <property type="protein sequence ID" value="RKD19531.1"/>
    <property type="molecule type" value="Genomic_DNA"/>
</dbReference>
<dbReference type="AlphaFoldDB" id="A0A419SAP8"/>
<evidence type="ECO:0000313" key="1">
    <source>
        <dbReference type="EMBL" id="RKD19531.1"/>
    </source>
</evidence>